<dbReference type="Proteomes" id="UP000235392">
    <property type="component" value="Unassembled WGS sequence"/>
</dbReference>
<keyword evidence="3" id="KW-1185">Reference proteome</keyword>
<proteinExistence type="predicted"/>
<evidence type="ECO:0000313" key="2">
    <source>
        <dbReference type="EMBL" id="PLW30938.1"/>
    </source>
</evidence>
<protein>
    <submittedName>
        <fullName evidence="2">Uncharacterized protein</fullName>
    </submittedName>
</protein>
<dbReference type="EMBL" id="PGCI01000282">
    <property type="protein sequence ID" value="PLW30938.1"/>
    <property type="molecule type" value="Genomic_DNA"/>
</dbReference>
<gene>
    <name evidence="1" type="ORF">PCANC_24623</name>
    <name evidence="2" type="ORF">PCASD_20447</name>
</gene>
<dbReference type="Proteomes" id="UP000235388">
    <property type="component" value="Unassembled WGS sequence"/>
</dbReference>
<comment type="caution">
    <text evidence="2">The sequence shown here is derived from an EMBL/GenBank/DDBJ whole genome shotgun (WGS) entry which is preliminary data.</text>
</comment>
<dbReference type="OrthoDB" id="17089at2759"/>
<dbReference type="EMBL" id="PGCJ01000510">
    <property type="protein sequence ID" value="PLW26989.1"/>
    <property type="molecule type" value="Genomic_DNA"/>
</dbReference>
<dbReference type="AlphaFoldDB" id="A0A2N5TZS8"/>
<evidence type="ECO:0000313" key="3">
    <source>
        <dbReference type="Proteomes" id="UP000235388"/>
    </source>
</evidence>
<sequence>MLPVLFSGVGKVAGGGAKRREEELAPPLGGVNNAQLIAGASLGMIEDDVGWFWVGRALPSSETFGPKVNPVWFRESGGKPTKGGTGEPALYMLSNQSLEYVRWAACGFSNADKVAALFSSTRTLLKHFQENKK</sequence>
<reference evidence="3 4" key="1">
    <citation type="submission" date="2017-11" db="EMBL/GenBank/DDBJ databases">
        <title>De novo assembly and phasing of dikaryotic genomes from two isolates of Puccinia coronata f. sp. avenae, the causal agent of oat crown rust.</title>
        <authorList>
            <person name="Miller M.E."/>
            <person name="Zhang Y."/>
            <person name="Omidvar V."/>
            <person name="Sperschneider J."/>
            <person name="Schwessinger B."/>
            <person name="Raley C."/>
            <person name="Palmer J.M."/>
            <person name="Garnica D."/>
            <person name="Upadhyaya N."/>
            <person name="Rathjen J."/>
            <person name="Taylor J.M."/>
            <person name="Park R.F."/>
            <person name="Dodds P.N."/>
            <person name="Hirsch C.D."/>
            <person name="Kianian S.F."/>
            <person name="Figueroa M."/>
        </authorList>
    </citation>
    <scope>NUCLEOTIDE SEQUENCE [LARGE SCALE GENOMIC DNA]</scope>
    <source>
        <strain evidence="1">12NC29</strain>
        <strain evidence="2">12SD80</strain>
    </source>
</reference>
<accession>A0A2N5TZS8</accession>
<evidence type="ECO:0000313" key="4">
    <source>
        <dbReference type="Proteomes" id="UP000235392"/>
    </source>
</evidence>
<name>A0A2N5TZS8_9BASI</name>
<evidence type="ECO:0000313" key="1">
    <source>
        <dbReference type="EMBL" id="PLW26989.1"/>
    </source>
</evidence>
<organism evidence="2 4">
    <name type="scientific">Puccinia coronata f. sp. avenae</name>
    <dbReference type="NCBI Taxonomy" id="200324"/>
    <lineage>
        <taxon>Eukaryota</taxon>
        <taxon>Fungi</taxon>
        <taxon>Dikarya</taxon>
        <taxon>Basidiomycota</taxon>
        <taxon>Pucciniomycotina</taxon>
        <taxon>Pucciniomycetes</taxon>
        <taxon>Pucciniales</taxon>
        <taxon>Pucciniaceae</taxon>
        <taxon>Puccinia</taxon>
    </lineage>
</organism>